<name>X0W256_9ZZZZ</name>
<sequence>NIILRTSGAFRDFTGVSVTTTAQQATSVTATITSPAIREATAGSSGNSVTYRITPSGGTADKFKISNPFTGNNLSVDSVEIDGRLQWFQESATPPSGHPTGENQIIWYYDTSNDRLEVWSRQSAVVPGKNIDITFKFDAPTSTSTGNNFNLYAFDDFQDAAAEDTTNIINTNVDFDIIPGPLDHFVYTTNPGATETAGGAIAVFIEARDSNDNLVDTYVGPAVISDTTGTISEGSAGGGVTSIVFIGGEYDGTGGTLY</sequence>
<comment type="caution">
    <text evidence="1">The sequence shown here is derived from an EMBL/GenBank/DDBJ whole genome shotgun (WGS) entry which is preliminary data.</text>
</comment>
<reference evidence="1" key="1">
    <citation type="journal article" date="2014" name="Front. Microbiol.">
        <title>High frequency of phylogenetically diverse reductive dehalogenase-homologous genes in deep subseafloor sedimentary metagenomes.</title>
        <authorList>
            <person name="Kawai M."/>
            <person name="Futagami T."/>
            <person name="Toyoda A."/>
            <person name="Takaki Y."/>
            <person name="Nishi S."/>
            <person name="Hori S."/>
            <person name="Arai W."/>
            <person name="Tsubouchi T."/>
            <person name="Morono Y."/>
            <person name="Uchiyama I."/>
            <person name="Ito T."/>
            <person name="Fujiyama A."/>
            <person name="Inagaki F."/>
            <person name="Takami H."/>
        </authorList>
    </citation>
    <scope>NUCLEOTIDE SEQUENCE</scope>
    <source>
        <strain evidence="1">Expedition CK06-06</strain>
    </source>
</reference>
<evidence type="ECO:0000313" key="1">
    <source>
        <dbReference type="EMBL" id="GAG24879.1"/>
    </source>
</evidence>
<feature type="non-terminal residue" evidence="1">
    <location>
        <position position="1"/>
    </location>
</feature>
<protein>
    <submittedName>
        <fullName evidence="1">Uncharacterized protein</fullName>
    </submittedName>
</protein>
<accession>X0W256</accession>
<dbReference type="AlphaFoldDB" id="X0W256"/>
<proteinExistence type="predicted"/>
<dbReference type="EMBL" id="BARS01034667">
    <property type="protein sequence ID" value="GAG24879.1"/>
    <property type="molecule type" value="Genomic_DNA"/>
</dbReference>
<gene>
    <name evidence="1" type="ORF">S01H1_53534</name>
</gene>
<organism evidence="1">
    <name type="scientific">marine sediment metagenome</name>
    <dbReference type="NCBI Taxonomy" id="412755"/>
    <lineage>
        <taxon>unclassified sequences</taxon>
        <taxon>metagenomes</taxon>
        <taxon>ecological metagenomes</taxon>
    </lineage>
</organism>
<feature type="non-terminal residue" evidence="1">
    <location>
        <position position="258"/>
    </location>
</feature>